<dbReference type="GO" id="GO:0016151">
    <property type="term" value="F:nickel cation binding"/>
    <property type="evidence" value="ECO:0007669"/>
    <property type="project" value="InterPro"/>
</dbReference>
<comment type="similarity">
    <text evidence="3">Belongs to the UreF family.</text>
</comment>
<dbReference type="EMBL" id="CP115612">
    <property type="protein sequence ID" value="WBW73407.1"/>
    <property type="molecule type" value="Genomic_DNA"/>
</dbReference>
<gene>
    <name evidence="4" type="primary">ure6</name>
    <name evidence="4" type="ORF">SOMG_03951</name>
</gene>
<evidence type="ECO:0000256" key="2">
    <source>
        <dbReference type="ARBA" id="ARBA00023186"/>
    </source>
</evidence>
<organism evidence="4 5">
    <name type="scientific">Schizosaccharomyces osmophilus</name>
    <dbReference type="NCBI Taxonomy" id="2545709"/>
    <lineage>
        <taxon>Eukaryota</taxon>
        <taxon>Fungi</taxon>
        <taxon>Dikarya</taxon>
        <taxon>Ascomycota</taxon>
        <taxon>Taphrinomycotina</taxon>
        <taxon>Schizosaccharomycetes</taxon>
        <taxon>Schizosaccharomycetales</taxon>
        <taxon>Schizosaccharomycetaceae</taxon>
        <taxon>Schizosaccharomyces</taxon>
    </lineage>
</organism>
<name>A0AAE9WDV4_9SCHI</name>
<evidence type="ECO:0000313" key="5">
    <source>
        <dbReference type="Proteomes" id="UP001212411"/>
    </source>
</evidence>
<reference evidence="4 5" key="1">
    <citation type="journal article" date="2023" name="G3 (Bethesda)">
        <title>A high-quality reference genome for the fission yeast Schizosaccharomyces osmophilus.</title>
        <authorList>
            <person name="Jia G.S."/>
            <person name="Zhang W.C."/>
            <person name="Liang Y."/>
            <person name="Liu X.H."/>
            <person name="Rhind N."/>
            <person name="Pidoux A."/>
            <person name="Brysch-Herzberg M."/>
            <person name="Du L.L."/>
        </authorList>
    </citation>
    <scope>NUCLEOTIDE SEQUENCE [LARGE SCALE GENOMIC DNA]</scope>
    <source>
        <strain evidence="4 5">CBS 15793</strain>
    </source>
</reference>
<dbReference type="AlphaFoldDB" id="A0AAE9WDV4"/>
<evidence type="ECO:0000256" key="1">
    <source>
        <dbReference type="ARBA" id="ARBA00022988"/>
    </source>
</evidence>
<sequence>MSTSENHLSLILSDAAFPLSSFSYSFGLESYLSHQPQRTNSAFFDFLPLSLNSLLYTNLPTVKETWDKPENYQEIEEFFESTQICTIGQKVSTMQGKALLGLWIKSFSSIMSSNEEAKHLMSYDYLVRHRKAHGHFPVVWGILCKTLGISLERTCYLYLLNHAKSICSAAVRLDVLSSFQYVSTLVHPETETLLVESLKVALSLTLEDTSQTWYPLDLWQGRHSLLYSRIFSS</sequence>
<dbReference type="KEGG" id="som:SOMG_03951"/>
<dbReference type="InterPro" id="IPR038277">
    <property type="entry name" value="UreF_sf"/>
</dbReference>
<dbReference type="Pfam" id="PF01730">
    <property type="entry name" value="UreF"/>
    <property type="match status" value="1"/>
</dbReference>
<evidence type="ECO:0000313" key="4">
    <source>
        <dbReference type="EMBL" id="WBW73407.1"/>
    </source>
</evidence>
<dbReference type="RefSeq" id="XP_056037650.1">
    <property type="nucleotide sequence ID" value="XM_056182738.1"/>
</dbReference>
<dbReference type="PANTHER" id="PTHR33620">
    <property type="entry name" value="UREASE ACCESSORY PROTEIN F"/>
    <property type="match status" value="1"/>
</dbReference>
<dbReference type="Gene3D" id="1.10.4190.10">
    <property type="entry name" value="Urease accessory protein UreF"/>
    <property type="match status" value="1"/>
</dbReference>
<evidence type="ECO:0000256" key="3">
    <source>
        <dbReference type="ARBA" id="ARBA00046339"/>
    </source>
</evidence>
<accession>A0AAE9WDV4</accession>
<protein>
    <submittedName>
        <fullName evidence="4">Urease accessory protein UreF</fullName>
    </submittedName>
</protein>
<proteinExistence type="inferred from homology"/>
<dbReference type="Proteomes" id="UP001212411">
    <property type="component" value="Chromosome 2"/>
</dbReference>
<keyword evidence="2" id="KW-0143">Chaperone</keyword>
<keyword evidence="5" id="KW-1185">Reference proteome</keyword>
<dbReference type="InterPro" id="IPR002639">
    <property type="entry name" value="UreF"/>
</dbReference>
<dbReference type="PIRSF" id="PIRSF009467">
    <property type="entry name" value="Ureas_acces_UreF"/>
    <property type="match status" value="1"/>
</dbReference>
<keyword evidence="1" id="KW-0996">Nickel insertion</keyword>
<dbReference type="PANTHER" id="PTHR33620:SF1">
    <property type="entry name" value="UREASE ACCESSORY PROTEIN F"/>
    <property type="match status" value="1"/>
</dbReference>
<dbReference type="GeneID" id="80877427"/>